<dbReference type="EMBL" id="LYPB01000049">
    <property type="protein sequence ID" value="OAS21438.1"/>
    <property type="molecule type" value="Genomic_DNA"/>
</dbReference>
<reference evidence="1 2" key="1">
    <citation type="submission" date="2016-05" db="EMBL/GenBank/DDBJ databases">
        <title>Paenibacillus sp. 1ZS3-15 nov., isolated from the rhizosphere soil.</title>
        <authorList>
            <person name="Zhang X.X."/>
            <person name="Zhang J."/>
        </authorList>
    </citation>
    <scope>NUCLEOTIDE SEQUENCE [LARGE SCALE GENOMIC DNA]</scope>
    <source>
        <strain evidence="1 2">1ZS3-15</strain>
    </source>
</reference>
<evidence type="ECO:0000313" key="2">
    <source>
        <dbReference type="Proteomes" id="UP000078454"/>
    </source>
</evidence>
<evidence type="ECO:0000313" key="1">
    <source>
        <dbReference type="EMBL" id="OAS21438.1"/>
    </source>
</evidence>
<name>A0A198AKI8_9BACL</name>
<protein>
    <submittedName>
        <fullName evidence="1">Uncharacterized protein</fullName>
    </submittedName>
</protein>
<dbReference type="Proteomes" id="UP000078454">
    <property type="component" value="Unassembled WGS sequence"/>
</dbReference>
<gene>
    <name evidence="1" type="ORF">A8708_30180</name>
</gene>
<keyword evidence="2" id="KW-1185">Reference proteome</keyword>
<sequence>MEVNELKCDYKGCTREATTYGHIFGHELGSSESDKSIPVKACDKHKKKAGFFSDEQIES</sequence>
<organism evidence="1 2">
    <name type="scientific">Paenibacillus oryzisoli</name>
    <dbReference type="NCBI Taxonomy" id="1850517"/>
    <lineage>
        <taxon>Bacteria</taxon>
        <taxon>Bacillati</taxon>
        <taxon>Bacillota</taxon>
        <taxon>Bacilli</taxon>
        <taxon>Bacillales</taxon>
        <taxon>Paenibacillaceae</taxon>
        <taxon>Paenibacillus</taxon>
    </lineage>
</organism>
<dbReference type="AlphaFoldDB" id="A0A198AKI8"/>
<accession>A0A198AKI8</accession>
<comment type="caution">
    <text evidence="1">The sequence shown here is derived from an EMBL/GenBank/DDBJ whole genome shotgun (WGS) entry which is preliminary data.</text>
</comment>
<proteinExistence type="predicted"/>
<dbReference type="STRING" id="1850517.A8708_30180"/>